<dbReference type="SUPFAM" id="SSF53474">
    <property type="entry name" value="alpha/beta-Hydrolases"/>
    <property type="match status" value="1"/>
</dbReference>
<keyword evidence="2" id="KW-1185">Reference proteome</keyword>
<proteinExistence type="predicted"/>
<dbReference type="PANTHER" id="PTHR31497">
    <property type="entry name" value="AUTOCRINE PROLIFERATION REPRESSOR PROTEIN A"/>
    <property type="match status" value="1"/>
</dbReference>
<protein>
    <submittedName>
        <fullName evidence="3">Uncharacterized protein</fullName>
    </submittedName>
</protein>
<dbReference type="PANTHER" id="PTHR31497:SF0">
    <property type="entry name" value="AUTOCRINE PROLIFERATION REPRESSOR PROTEIN A"/>
    <property type="match status" value="1"/>
</dbReference>
<name>A0A914E5R0_9BILA</name>
<evidence type="ECO:0000313" key="3">
    <source>
        <dbReference type="WBParaSite" id="ACRNAN_scaffold565.g16152.t1"/>
    </source>
</evidence>
<accession>A0A914E5R0</accession>
<evidence type="ECO:0000256" key="1">
    <source>
        <dbReference type="SAM" id="SignalP"/>
    </source>
</evidence>
<reference evidence="3" key="1">
    <citation type="submission" date="2022-11" db="UniProtKB">
        <authorList>
            <consortium name="WormBaseParasite"/>
        </authorList>
    </citation>
    <scope>IDENTIFICATION</scope>
</reference>
<dbReference type="Proteomes" id="UP000887540">
    <property type="component" value="Unplaced"/>
</dbReference>
<keyword evidence="1" id="KW-0732">Signal</keyword>
<dbReference type="InterPro" id="IPR029058">
    <property type="entry name" value="AB_hydrolase_fold"/>
</dbReference>
<dbReference type="Pfam" id="PF10142">
    <property type="entry name" value="PhoPQ_related"/>
    <property type="match status" value="1"/>
</dbReference>
<organism evidence="2 3">
    <name type="scientific">Acrobeloides nanus</name>
    <dbReference type="NCBI Taxonomy" id="290746"/>
    <lineage>
        <taxon>Eukaryota</taxon>
        <taxon>Metazoa</taxon>
        <taxon>Ecdysozoa</taxon>
        <taxon>Nematoda</taxon>
        <taxon>Chromadorea</taxon>
        <taxon>Rhabditida</taxon>
        <taxon>Tylenchina</taxon>
        <taxon>Cephalobomorpha</taxon>
        <taxon>Cephaloboidea</taxon>
        <taxon>Cephalobidae</taxon>
        <taxon>Acrobeloides</taxon>
    </lineage>
</organism>
<feature type="chain" id="PRO_5036987061" evidence="1">
    <location>
        <begin position="20"/>
        <end position="553"/>
    </location>
</feature>
<dbReference type="WBParaSite" id="ACRNAN_scaffold565.g16152.t1">
    <property type="protein sequence ID" value="ACRNAN_scaffold565.g16152.t1"/>
    <property type="gene ID" value="ACRNAN_scaffold565.g16152"/>
</dbReference>
<dbReference type="InterPro" id="IPR009199">
    <property type="entry name" value="PhoPQ-act_pathogen-rel_PqaA"/>
</dbReference>
<dbReference type="Gene3D" id="3.40.50.1820">
    <property type="entry name" value="alpha/beta hydrolase"/>
    <property type="match status" value="1"/>
</dbReference>
<sequence length="553" mass="63239">MPSRLVFCLILTFLPFVVTTPLDDYVWAPDEHYNWEYMGPQYDFSGTFDQCNYKGYYVNMTSQKWLSDEDFSPNSQAKSVWWHNIIIIVPDLIRFKNNATLYITAGDQKFQDYNTSKDVSLMIPLACNTGSIAGVLFQIPNEAVIFSADPKNQSRTEDAVIAFTWAHFLNDPTRPEWLVRFPMVKASVRAMDTITSFVNQYLPQLDCQLDYYMVAGGSKRGWVTWLMGAVDPVRVKAIVPIVLDAINFVAVMHHQFRSYGGWSLELEDYIDQNLTMRFDDPNIMLLQEFVDPYWYRDRLTMPKLVVNAMMDEFQQPDDTHYWWNEMPEPKHFLIVPNAEHTMATGVLEAVPAIAAFALANFLNKPVPTFSWTIDADAGLITATVDNDQAIHEVNVWWGYSCGVNSWDNNRTRRDFRLVSADFPCYCGIPVNESGGDYCGNIASIYDKRSLQPTVVNGKRTYIISHQDLPPPQNGSWIAYMIDFKFENPYGLNLNMKELYRNMGIGKKGSPGIYFGGIPEDLGGYFEFTTEVAVWPNTFPYQDCYGAACGLRMV</sequence>
<dbReference type="AlphaFoldDB" id="A0A914E5R0"/>
<evidence type="ECO:0000313" key="2">
    <source>
        <dbReference type="Proteomes" id="UP000887540"/>
    </source>
</evidence>
<feature type="signal peptide" evidence="1">
    <location>
        <begin position="1"/>
        <end position="19"/>
    </location>
</feature>